<evidence type="ECO:0000313" key="3">
    <source>
        <dbReference type="EMBL" id="GAT63002.1"/>
    </source>
</evidence>
<sequence>MSASTIIFYILATLVVVFGALTVFSRKIFRAAISLLLSLTFVAGLYFLWDVDFIGALQIIIYVGGIIVLIIFSIFLTHHSGQKLPKAKVSKKLLSGTLAVAGLGFTSWVVSQFVFKPAVGVTPVEPNVHNIGLQMLNYSEYGYVFPFEVINILLLAALVGAIVIAIKKSQETEK</sequence>
<dbReference type="InterPro" id="IPR001457">
    <property type="entry name" value="NADH_UbQ/plastoQ_OxRdtase_su6"/>
</dbReference>
<dbReference type="EMBL" id="BDCR01000003">
    <property type="protein sequence ID" value="GAT63002.1"/>
    <property type="molecule type" value="Genomic_DNA"/>
</dbReference>
<dbReference type="GO" id="GO:0048038">
    <property type="term" value="F:quinone binding"/>
    <property type="evidence" value="ECO:0007669"/>
    <property type="project" value="UniProtKB-UniRule"/>
</dbReference>
<keyword evidence="2" id="KW-0520">NAD</keyword>
<proteinExistence type="inferred from homology"/>
<feature type="transmembrane region" description="Helical" evidence="2">
    <location>
        <begin position="6"/>
        <end position="24"/>
    </location>
</feature>
<dbReference type="GO" id="GO:0005886">
    <property type="term" value="C:plasma membrane"/>
    <property type="evidence" value="ECO:0007669"/>
    <property type="project" value="UniProtKB-SubCell"/>
</dbReference>
<comment type="function">
    <text evidence="2">NDH-1 shuttles electrons from NADH, via FMN and iron-sulfur (Fe-S) centers, to quinones in the respiratory chain. Couples the redox reaction to proton translocation (for every two electrons transferred, four hydrogen ions are translocated across the cytoplasmic membrane), and thus conserves the redox energy in a proton gradient.</text>
</comment>
<dbReference type="InterPro" id="IPR042106">
    <property type="entry name" value="Nuo/plastoQ_OxRdtase_6_NuoJ"/>
</dbReference>
<gene>
    <name evidence="3" type="ORF">PJIAN_3314</name>
</gene>
<dbReference type="AlphaFoldDB" id="A0A170ZTH6"/>
<keyword evidence="2" id="KW-0874">Quinone</keyword>
<dbReference type="Proteomes" id="UP000076586">
    <property type="component" value="Unassembled WGS sequence"/>
</dbReference>
<keyword evidence="2" id="KW-0472">Membrane</keyword>
<evidence type="ECO:0000256" key="1">
    <source>
        <dbReference type="ARBA" id="ARBA00005698"/>
    </source>
</evidence>
<comment type="similarity">
    <text evidence="1 2">Belongs to the complex I subunit 6 family.</text>
</comment>
<protein>
    <recommendedName>
        <fullName evidence="2">NADH-quinone oxidoreductase subunit J</fullName>
        <ecNumber evidence="2">7.1.1.-</ecNumber>
    </recommendedName>
</protein>
<dbReference type="Gene3D" id="1.20.120.1200">
    <property type="entry name" value="NADH-ubiquinone/plastoquinone oxidoreductase chain 6, subunit NuoJ"/>
    <property type="match status" value="1"/>
</dbReference>
<comment type="caution">
    <text evidence="3">The sequence shown here is derived from an EMBL/GenBank/DDBJ whole genome shotgun (WGS) entry which is preliminary data.</text>
</comment>
<reference evidence="4" key="1">
    <citation type="submission" date="2016-04" db="EMBL/GenBank/DDBJ databases">
        <title>Draft genome sequence of Paludibacter jiangxiensis strain NM7.</title>
        <authorList>
            <person name="Qiu Y."/>
            <person name="Matsuura N."/>
            <person name="Ohashi A."/>
            <person name="Tourlousse M.D."/>
            <person name="Sekiguchi Y."/>
        </authorList>
    </citation>
    <scope>NUCLEOTIDE SEQUENCE [LARGE SCALE GENOMIC DNA]</scope>
    <source>
        <strain evidence="4">NM7</strain>
    </source>
</reference>
<keyword evidence="2" id="KW-1133">Transmembrane helix</keyword>
<comment type="catalytic activity">
    <reaction evidence="2">
        <text>a quinone + NADH + 5 H(+)(in) = a quinol + NAD(+) + 4 H(+)(out)</text>
        <dbReference type="Rhea" id="RHEA:57888"/>
        <dbReference type="ChEBI" id="CHEBI:15378"/>
        <dbReference type="ChEBI" id="CHEBI:24646"/>
        <dbReference type="ChEBI" id="CHEBI:57540"/>
        <dbReference type="ChEBI" id="CHEBI:57945"/>
        <dbReference type="ChEBI" id="CHEBI:132124"/>
    </reaction>
</comment>
<feature type="transmembrane region" description="Helical" evidence="2">
    <location>
        <begin position="97"/>
        <end position="115"/>
    </location>
</feature>
<comment type="subcellular location">
    <subcellularLocation>
        <location evidence="2">Cell membrane</location>
        <topology evidence="2">Multi-pass membrane protein</topology>
    </subcellularLocation>
</comment>
<dbReference type="EC" id="7.1.1.-" evidence="2"/>
<dbReference type="RefSeq" id="WP_068703797.1">
    <property type="nucleotide sequence ID" value="NZ_BDCR01000003.1"/>
</dbReference>
<evidence type="ECO:0000256" key="2">
    <source>
        <dbReference type="RuleBase" id="RU004429"/>
    </source>
</evidence>
<accession>A0A170ZTH6</accession>
<dbReference type="PANTHER" id="PTHR33269">
    <property type="entry name" value="NADH-UBIQUINONE OXIDOREDUCTASE CHAIN 6"/>
    <property type="match status" value="1"/>
</dbReference>
<name>A0A170ZTH6_9BACT</name>
<organism evidence="3 4">
    <name type="scientific">Paludibacter jiangxiensis</name>
    <dbReference type="NCBI Taxonomy" id="681398"/>
    <lineage>
        <taxon>Bacteria</taxon>
        <taxon>Pseudomonadati</taxon>
        <taxon>Bacteroidota</taxon>
        <taxon>Bacteroidia</taxon>
        <taxon>Bacteroidales</taxon>
        <taxon>Paludibacteraceae</taxon>
        <taxon>Paludibacter</taxon>
    </lineage>
</organism>
<dbReference type="PANTHER" id="PTHR33269:SF17">
    <property type="entry name" value="NADH-UBIQUINONE OXIDOREDUCTASE CHAIN 6"/>
    <property type="match status" value="1"/>
</dbReference>
<dbReference type="Pfam" id="PF00499">
    <property type="entry name" value="Oxidored_q3"/>
    <property type="match status" value="1"/>
</dbReference>
<feature type="transmembrane region" description="Helical" evidence="2">
    <location>
        <begin position="143"/>
        <end position="166"/>
    </location>
</feature>
<dbReference type="STRING" id="681398.PJIAN_3314"/>
<keyword evidence="2" id="KW-1003">Cell membrane</keyword>
<feature type="transmembrane region" description="Helical" evidence="2">
    <location>
        <begin position="31"/>
        <end position="49"/>
    </location>
</feature>
<feature type="transmembrane region" description="Helical" evidence="2">
    <location>
        <begin position="55"/>
        <end position="76"/>
    </location>
</feature>
<dbReference type="OrthoDB" id="1078059at2"/>
<keyword evidence="2" id="KW-0812">Transmembrane</keyword>
<dbReference type="GO" id="GO:0008137">
    <property type="term" value="F:NADH dehydrogenase (ubiquinone) activity"/>
    <property type="evidence" value="ECO:0007669"/>
    <property type="project" value="UniProtKB-UniRule"/>
</dbReference>
<evidence type="ECO:0000313" key="4">
    <source>
        <dbReference type="Proteomes" id="UP000076586"/>
    </source>
</evidence>
<reference evidence="4" key="2">
    <citation type="journal article" date="2017" name="Genome Announc.">
        <title>Draft genome sequence of Paludibacter jiangxiensis NM7(T), a propionate-producing fermentative bacterium.</title>
        <authorList>
            <person name="Qiu Y.-L."/>
            <person name="Tourlousse D.M."/>
            <person name="Matsuura N."/>
            <person name="Ohashi A."/>
            <person name="Sekiguchi Y."/>
        </authorList>
    </citation>
    <scope>NUCLEOTIDE SEQUENCE [LARGE SCALE GENOMIC DNA]</scope>
    <source>
        <strain evidence="4">NM7</strain>
    </source>
</reference>
<keyword evidence="4" id="KW-1185">Reference proteome</keyword>